<dbReference type="Pfam" id="PF10011">
    <property type="entry name" value="DUF2254"/>
    <property type="match status" value="1"/>
</dbReference>
<gene>
    <name evidence="2" type="ORF">IV417_02020</name>
</gene>
<dbReference type="RefSeq" id="WP_327792362.1">
    <property type="nucleotide sequence ID" value="NZ_JADQAZ010000001.1"/>
</dbReference>
<sequence>MKKRALIAKYLQDIRASYWFLPTLLALTAVICAQITLGLDHTLTLLPDSWRTTQVEGARAILALIAQAMIGVAGVMFSITIVAVSFASGKFGPRLIGNFMRDRGNQISLGILIATFVYSLLILRAVQGQLGTDASTTFVPHLSLLVALCLTAISVMSMIFYVHHIPEIINVSNISASLGKRLKTAALKTVIAQGREGGTHPTPAREADHSLHLPSSGYIQTWNTTRLRELAKDNDLILHVEQIAGDFISPATPVLRVWSGSALSEDTEKALQDCFALGPTPTEAQNPLFLVDQLVEMTARAMSPGVNDPFTAINCINWLYVTLTALATEAPKPDTPPQPRVKYQHLTFERILTASMGKIEPYVRGDALVAPHLDSILTRLHRETADADLRAEVKTLQDTIARETGAG</sequence>
<accession>A0AAP2CMA9</accession>
<dbReference type="Proteomes" id="UP001315686">
    <property type="component" value="Unassembled WGS sequence"/>
</dbReference>
<keyword evidence="1" id="KW-1133">Transmembrane helix</keyword>
<evidence type="ECO:0000313" key="3">
    <source>
        <dbReference type="Proteomes" id="UP001315686"/>
    </source>
</evidence>
<feature type="transmembrane region" description="Helical" evidence="1">
    <location>
        <begin position="138"/>
        <end position="162"/>
    </location>
</feature>
<reference evidence="2 3" key="1">
    <citation type="journal article" date="2021" name="Arch. Microbiol.">
        <title>Harenicola maris gen. nov., sp. nov. isolated from the Sea of Japan shallow sediments.</title>
        <authorList>
            <person name="Romanenko L.A."/>
            <person name="Kurilenko V.V."/>
            <person name="Chernysheva N.Y."/>
            <person name="Tekutyeva L.A."/>
            <person name="Velansky P.V."/>
            <person name="Svetashev V.I."/>
            <person name="Isaeva M.P."/>
        </authorList>
    </citation>
    <scope>NUCLEOTIDE SEQUENCE [LARGE SCALE GENOMIC DNA]</scope>
    <source>
        <strain evidence="2 3">KMM 3653</strain>
    </source>
</reference>
<evidence type="ECO:0000313" key="2">
    <source>
        <dbReference type="EMBL" id="MBT0956150.1"/>
    </source>
</evidence>
<proteinExistence type="predicted"/>
<keyword evidence="3" id="KW-1185">Reference proteome</keyword>
<comment type="caution">
    <text evidence="2">The sequence shown here is derived from an EMBL/GenBank/DDBJ whole genome shotgun (WGS) entry which is preliminary data.</text>
</comment>
<evidence type="ECO:0000256" key="1">
    <source>
        <dbReference type="SAM" id="Phobius"/>
    </source>
</evidence>
<protein>
    <submittedName>
        <fullName evidence="2">DUF2254 domain-containing protein</fullName>
    </submittedName>
</protein>
<keyword evidence="1" id="KW-0472">Membrane</keyword>
<keyword evidence="1" id="KW-0812">Transmembrane</keyword>
<dbReference type="AlphaFoldDB" id="A0AAP2CMA9"/>
<feature type="transmembrane region" description="Helical" evidence="1">
    <location>
        <begin position="107"/>
        <end position="126"/>
    </location>
</feature>
<organism evidence="2 3">
    <name type="scientific">Harenicola maris</name>
    <dbReference type="NCBI Taxonomy" id="2841044"/>
    <lineage>
        <taxon>Bacteria</taxon>
        <taxon>Pseudomonadati</taxon>
        <taxon>Pseudomonadota</taxon>
        <taxon>Alphaproteobacteria</taxon>
        <taxon>Rhodobacterales</taxon>
        <taxon>Paracoccaceae</taxon>
        <taxon>Harenicola</taxon>
    </lineage>
</organism>
<name>A0AAP2CMA9_9RHOB</name>
<dbReference type="InterPro" id="IPR018723">
    <property type="entry name" value="DUF2254_membrane"/>
</dbReference>
<dbReference type="EMBL" id="JADQAZ010000001">
    <property type="protein sequence ID" value="MBT0956150.1"/>
    <property type="molecule type" value="Genomic_DNA"/>
</dbReference>
<feature type="transmembrane region" description="Helical" evidence="1">
    <location>
        <begin position="20"/>
        <end position="39"/>
    </location>
</feature>
<feature type="transmembrane region" description="Helical" evidence="1">
    <location>
        <begin position="59"/>
        <end position="86"/>
    </location>
</feature>